<dbReference type="AlphaFoldDB" id="A0AAV7NES2"/>
<organism evidence="2 3">
    <name type="scientific">Pleurodeles waltl</name>
    <name type="common">Iberian ribbed newt</name>
    <dbReference type="NCBI Taxonomy" id="8319"/>
    <lineage>
        <taxon>Eukaryota</taxon>
        <taxon>Metazoa</taxon>
        <taxon>Chordata</taxon>
        <taxon>Craniata</taxon>
        <taxon>Vertebrata</taxon>
        <taxon>Euteleostomi</taxon>
        <taxon>Amphibia</taxon>
        <taxon>Batrachia</taxon>
        <taxon>Caudata</taxon>
        <taxon>Salamandroidea</taxon>
        <taxon>Salamandridae</taxon>
        <taxon>Pleurodelinae</taxon>
        <taxon>Pleurodeles</taxon>
    </lineage>
</organism>
<accession>A0AAV7NES2</accession>
<feature type="region of interest" description="Disordered" evidence="1">
    <location>
        <begin position="1"/>
        <end position="27"/>
    </location>
</feature>
<reference evidence="2" key="1">
    <citation type="journal article" date="2022" name="bioRxiv">
        <title>Sequencing and chromosome-scale assembly of the giantPleurodeles waltlgenome.</title>
        <authorList>
            <person name="Brown T."/>
            <person name="Elewa A."/>
            <person name="Iarovenko S."/>
            <person name="Subramanian E."/>
            <person name="Araus A.J."/>
            <person name="Petzold A."/>
            <person name="Susuki M."/>
            <person name="Suzuki K.-i.T."/>
            <person name="Hayashi T."/>
            <person name="Toyoda A."/>
            <person name="Oliveira C."/>
            <person name="Osipova E."/>
            <person name="Leigh N.D."/>
            <person name="Simon A."/>
            <person name="Yun M.H."/>
        </authorList>
    </citation>
    <scope>NUCLEOTIDE SEQUENCE</scope>
    <source>
        <strain evidence="2">20211129_DDA</strain>
        <tissue evidence="2">Liver</tissue>
    </source>
</reference>
<feature type="non-terminal residue" evidence="2">
    <location>
        <position position="50"/>
    </location>
</feature>
<dbReference type="Proteomes" id="UP001066276">
    <property type="component" value="Chromosome 8"/>
</dbReference>
<dbReference type="EMBL" id="JANPWB010000012">
    <property type="protein sequence ID" value="KAJ1114466.1"/>
    <property type="molecule type" value="Genomic_DNA"/>
</dbReference>
<sequence length="50" mass="5207">SLSATLSASKTQSLYDSTSSPPQRVLRSPYLLPAPASASLPLSCTQAISR</sequence>
<proteinExistence type="predicted"/>
<name>A0AAV7NES2_PLEWA</name>
<feature type="non-terminal residue" evidence="2">
    <location>
        <position position="1"/>
    </location>
</feature>
<keyword evidence="3" id="KW-1185">Reference proteome</keyword>
<protein>
    <submittedName>
        <fullName evidence="2">Uncharacterized protein</fullName>
    </submittedName>
</protein>
<gene>
    <name evidence="2" type="ORF">NDU88_002703</name>
</gene>
<evidence type="ECO:0000313" key="2">
    <source>
        <dbReference type="EMBL" id="KAJ1114466.1"/>
    </source>
</evidence>
<comment type="caution">
    <text evidence="2">The sequence shown here is derived from an EMBL/GenBank/DDBJ whole genome shotgun (WGS) entry which is preliminary data.</text>
</comment>
<evidence type="ECO:0000256" key="1">
    <source>
        <dbReference type="SAM" id="MobiDB-lite"/>
    </source>
</evidence>
<evidence type="ECO:0000313" key="3">
    <source>
        <dbReference type="Proteomes" id="UP001066276"/>
    </source>
</evidence>
<feature type="compositionally biased region" description="Polar residues" evidence="1">
    <location>
        <begin position="1"/>
        <end position="22"/>
    </location>
</feature>